<dbReference type="GO" id="GO:0005886">
    <property type="term" value="C:plasma membrane"/>
    <property type="evidence" value="ECO:0007669"/>
    <property type="project" value="UniProtKB-SubCell"/>
</dbReference>
<reference evidence="19 20" key="1">
    <citation type="submission" date="2019-07" db="EMBL/GenBank/DDBJ databases">
        <title>Diversity of Bacteria from Kongsfjorden, Arctic.</title>
        <authorList>
            <person name="Yu Y."/>
        </authorList>
    </citation>
    <scope>NUCLEOTIDE SEQUENCE [LARGE SCALE GENOMIC DNA]</scope>
    <source>
        <strain evidence="19 20">SM1922</strain>
    </source>
</reference>
<evidence type="ECO:0000256" key="17">
    <source>
        <dbReference type="ARBA" id="ARBA00047640"/>
    </source>
</evidence>
<accession>A0A558J3V1</accession>
<evidence type="ECO:0000256" key="13">
    <source>
        <dbReference type="ARBA" id="ARBA00037530"/>
    </source>
</evidence>
<evidence type="ECO:0000256" key="7">
    <source>
        <dbReference type="ARBA" id="ARBA00022737"/>
    </source>
</evidence>
<keyword evidence="6" id="KW-0997">Cell inner membrane</keyword>
<keyword evidence="8" id="KW-0547">Nucleotide-binding</keyword>
<dbReference type="Pfam" id="PF00005">
    <property type="entry name" value="ABC_tran"/>
    <property type="match status" value="2"/>
</dbReference>
<dbReference type="NCBIfam" id="NF008453">
    <property type="entry name" value="PRK11308.1"/>
    <property type="match status" value="2"/>
</dbReference>
<proteinExistence type="inferred from homology"/>
<evidence type="ECO:0000256" key="3">
    <source>
        <dbReference type="ARBA" id="ARBA00011469"/>
    </source>
</evidence>
<comment type="caution">
    <text evidence="19">The sequence shown here is derived from an EMBL/GenBank/DDBJ whole genome shotgun (WGS) entry which is preliminary data.</text>
</comment>
<keyword evidence="4" id="KW-0813">Transport</keyword>
<dbReference type="AlphaFoldDB" id="A0A558J3V1"/>
<comment type="subunit">
    <text evidence="3">The complex is composed of two ATP-binding proteins (GsiA), two transmembrane proteins (GsiC and GsiD) and a solute-binding protein (GsiB).</text>
</comment>
<keyword evidence="12" id="KW-0472">Membrane</keyword>
<comment type="function">
    <text evidence="13">Part of the ABC transporter complex GsiABCD involved in glutathione import. Responsible for energy coupling to the transport system.</text>
</comment>
<evidence type="ECO:0000256" key="9">
    <source>
        <dbReference type="ARBA" id="ARBA00022801"/>
    </source>
</evidence>
<dbReference type="RefSeq" id="WP_144813997.1">
    <property type="nucleotide sequence ID" value="NZ_VNFE01000006.1"/>
</dbReference>
<gene>
    <name evidence="19" type="ORF">FQP89_18595</name>
</gene>
<dbReference type="InterPro" id="IPR003439">
    <property type="entry name" value="ABC_transporter-like_ATP-bd"/>
</dbReference>
<evidence type="ECO:0000256" key="1">
    <source>
        <dbReference type="ARBA" id="ARBA00004170"/>
    </source>
</evidence>
<evidence type="ECO:0000256" key="2">
    <source>
        <dbReference type="ARBA" id="ARBA00004533"/>
    </source>
</evidence>
<comment type="similarity">
    <text evidence="14">Belongs to the ABC transporter superfamily. Glutathione importer (TC 3.A.1.5.11) family.</text>
</comment>
<evidence type="ECO:0000256" key="10">
    <source>
        <dbReference type="ARBA" id="ARBA00022840"/>
    </source>
</evidence>
<dbReference type="Pfam" id="PF08352">
    <property type="entry name" value="oligo_HPY"/>
    <property type="match status" value="2"/>
</dbReference>
<sequence length="618" mass="67919">MKTIPALSVRSLSVNFGSNPVVRNLSFDVYPGKTTAIVGESGSGKSVTSLAIMRLVEYMNAEITSGSILFHRNANGSQPLDLTQLSDKAMRKIRGKEIAMIFQEPMTSLNPVYTIGDQITEVLVLHEKHTQASARAEAVKLLKLVRLADAEALLKRYPHQLSGGMRQRVMIAMALACRPKVLVADEPTTALDVTIQAQILTIMRDLQQELGMAVIFITHDMGVVAEMADQVVVMRHGEKVEEASVEEIFARPQHPYSQALLAAVPKLGSMQGEDLPRMDPLVELEGDIARTRGVSRKQDTARTDAAPVVEVENLVTRFDIRKGFFGGVSHRVHAVENVSFTIFPGETLALVGESGSGKSTIGRTIQQLQESTSGTLRFGGKAVADMSRAEKMRLRQEVQYIFQDPFASLDPRKTVGFSIAEPIRTHSLLHGSKAIRQRVEQLLERVGLSADQAERYPHEFSGGQRQRICIARALASKPKLIIADEALSALDVSIQAQIIHLLMELQHDEGLAYLFISHDMAVVEKMSHRVAVLHLGQVVELGERRAVFDSPQHSYTRKLLSAVPVADPTQRQARALLQGDILSPIRKVGDEPRHLPLVQVAAGHFVAQEEGSVERLAS</sequence>
<dbReference type="GO" id="GO:0016887">
    <property type="term" value="F:ATP hydrolysis activity"/>
    <property type="evidence" value="ECO:0007669"/>
    <property type="project" value="InterPro"/>
</dbReference>
<dbReference type="InterPro" id="IPR003593">
    <property type="entry name" value="AAA+_ATPase"/>
</dbReference>
<evidence type="ECO:0000256" key="6">
    <source>
        <dbReference type="ARBA" id="ARBA00022519"/>
    </source>
</evidence>
<dbReference type="InterPro" id="IPR013563">
    <property type="entry name" value="Oligopep_ABC_C"/>
</dbReference>
<keyword evidence="9" id="KW-0378">Hydrolase</keyword>
<dbReference type="CDD" id="cd03257">
    <property type="entry name" value="ABC_NikE_OppD_transporters"/>
    <property type="match status" value="2"/>
</dbReference>
<keyword evidence="7" id="KW-0677">Repeat</keyword>
<name>A0A558J3V1_9GAMM</name>
<feature type="domain" description="ABC transporter" evidence="18">
    <location>
        <begin position="309"/>
        <end position="560"/>
    </location>
</feature>
<dbReference type="EC" id="7.4.2.10" evidence="15"/>
<evidence type="ECO:0000256" key="15">
    <source>
        <dbReference type="ARBA" id="ARBA00039050"/>
    </source>
</evidence>
<evidence type="ECO:0000256" key="12">
    <source>
        <dbReference type="ARBA" id="ARBA00023136"/>
    </source>
</evidence>
<dbReference type="Proteomes" id="UP000317288">
    <property type="component" value="Unassembled WGS sequence"/>
</dbReference>
<evidence type="ECO:0000256" key="4">
    <source>
        <dbReference type="ARBA" id="ARBA00022448"/>
    </source>
</evidence>
<comment type="catalytic activity">
    <reaction evidence="17">
        <text>glutathione(out) + ATP + H2O = glutathione(in) + ADP + phosphate + H(+)</text>
        <dbReference type="Rhea" id="RHEA:29791"/>
        <dbReference type="ChEBI" id="CHEBI:15377"/>
        <dbReference type="ChEBI" id="CHEBI:15378"/>
        <dbReference type="ChEBI" id="CHEBI:30616"/>
        <dbReference type="ChEBI" id="CHEBI:43474"/>
        <dbReference type="ChEBI" id="CHEBI:57925"/>
        <dbReference type="ChEBI" id="CHEBI:456216"/>
        <dbReference type="EC" id="7.4.2.10"/>
    </reaction>
</comment>
<keyword evidence="11" id="KW-1278">Translocase</keyword>
<dbReference type="PROSITE" id="PS00211">
    <property type="entry name" value="ABC_TRANSPORTER_1"/>
    <property type="match status" value="2"/>
</dbReference>
<evidence type="ECO:0000256" key="14">
    <source>
        <dbReference type="ARBA" id="ARBA00038416"/>
    </source>
</evidence>
<dbReference type="GO" id="GO:0055085">
    <property type="term" value="P:transmembrane transport"/>
    <property type="evidence" value="ECO:0007669"/>
    <property type="project" value="UniProtKB-ARBA"/>
</dbReference>
<dbReference type="NCBIfam" id="NF007739">
    <property type="entry name" value="PRK10419.1"/>
    <property type="match status" value="2"/>
</dbReference>
<dbReference type="GO" id="GO:0005524">
    <property type="term" value="F:ATP binding"/>
    <property type="evidence" value="ECO:0007669"/>
    <property type="project" value="UniProtKB-KW"/>
</dbReference>
<keyword evidence="10 19" id="KW-0067">ATP-binding</keyword>
<keyword evidence="5" id="KW-1003">Cell membrane</keyword>
<organism evidence="19 20">
    <name type="scientific">Vreelandella titanicae</name>
    <dbReference type="NCBI Taxonomy" id="664683"/>
    <lineage>
        <taxon>Bacteria</taxon>
        <taxon>Pseudomonadati</taxon>
        <taxon>Pseudomonadota</taxon>
        <taxon>Gammaproteobacteria</taxon>
        <taxon>Oceanospirillales</taxon>
        <taxon>Halomonadaceae</taxon>
        <taxon>Vreelandella</taxon>
    </lineage>
</organism>
<comment type="subcellular location">
    <subcellularLocation>
        <location evidence="2">Cell inner membrane</location>
    </subcellularLocation>
    <subcellularLocation>
        <location evidence="1">Membrane</location>
        <topology evidence="1">Peripheral membrane protein</topology>
    </subcellularLocation>
</comment>
<dbReference type="PANTHER" id="PTHR43776:SF15">
    <property type="entry name" value="GLUTATHIONE IMPORT ATP-BINDING PROTEIN GSIA"/>
    <property type="match status" value="1"/>
</dbReference>
<feature type="domain" description="ABC transporter" evidence="18">
    <location>
        <begin position="7"/>
        <end position="261"/>
    </location>
</feature>
<dbReference type="SUPFAM" id="SSF52540">
    <property type="entry name" value="P-loop containing nucleoside triphosphate hydrolases"/>
    <property type="match status" value="2"/>
</dbReference>
<evidence type="ECO:0000259" key="18">
    <source>
        <dbReference type="PROSITE" id="PS50893"/>
    </source>
</evidence>
<evidence type="ECO:0000256" key="8">
    <source>
        <dbReference type="ARBA" id="ARBA00022741"/>
    </source>
</evidence>
<dbReference type="InterPro" id="IPR017871">
    <property type="entry name" value="ABC_transporter-like_CS"/>
</dbReference>
<evidence type="ECO:0000256" key="5">
    <source>
        <dbReference type="ARBA" id="ARBA00022475"/>
    </source>
</evidence>
<evidence type="ECO:0000313" key="20">
    <source>
        <dbReference type="Proteomes" id="UP000317288"/>
    </source>
</evidence>
<protein>
    <recommendedName>
        <fullName evidence="16">Glutathione import ATP-binding protein GsiA</fullName>
        <ecNumber evidence="15">7.4.2.10</ecNumber>
    </recommendedName>
</protein>
<dbReference type="SMART" id="SM00382">
    <property type="entry name" value="AAA"/>
    <property type="match status" value="2"/>
</dbReference>
<dbReference type="InterPro" id="IPR050319">
    <property type="entry name" value="ABC_transp_ATP-bind"/>
</dbReference>
<dbReference type="PANTHER" id="PTHR43776">
    <property type="entry name" value="TRANSPORT ATP-BINDING PROTEIN"/>
    <property type="match status" value="1"/>
</dbReference>
<dbReference type="PROSITE" id="PS50893">
    <property type="entry name" value="ABC_TRANSPORTER_2"/>
    <property type="match status" value="2"/>
</dbReference>
<dbReference type="FunFam" id="3.40.50.300:FF:000016">
    <property type="entry name" value="Oligopeptide ABC transporter ATP-binding component"/>
    <property type="match status" value="2"/>
</dbReference>
<dbReference type="GO" id="GO:0015833">
    <property type="term" value="P:peptide transport"/>
    <property type="evidence" value="ECO:0007669"/>
    <property type="project" value="InterPro"/>
</dbReference>
<evidence type="ECO:0000313" key="19">
    <source>
        <dbReference type="EMBL" id="TVU88266.1"/>
    </source>
</evidence>
<dbReference type="Gene3D" id="3.40.50.300">
    <property type="entry name" value="P-loop containing nucleotide triphosphate hydrolases"/>
    <property type="match status" value="2"/>
</dbReference>
<dbReference type="InterPro" id="IPR027417">
    <property type="entry name" value="P-loop_NTPase"/>
</dbReference>
<dbReference type="EMBL" id="VNFE01000006">
    <property type="protein sequence ID" value="TVU88266.1"/>
    <property type="molecule type" value="Genomic_DNA"/>
</dbReference>
<evidence type="ECO:0000256" key="16">
    <source>
        <dbReference type="ARBA" id="ARBA00041187"/>
    </source>
</evidence>
<evidence type="ECO:0000256" key="11">
    <source>
        <dbReference type="ARBA" id="ARBA00022967"/>
    </source>
</evidence>